<dbReference type="PANTHER" id="PTHR30461:SF23">
    <property type="entry name" value="DNA RECOMBINASE-RELATED"/>
    <property type="match status" value="1"/>
</dbReference>
<name>A0A084SXG5_9BACT</name>
<dbReference type="Pfam" id="PF00239">
    <property type="entry name" value="Resolvase"/>
    <property type="match status" value="1"/>
</dbReference>
<evidence type="ECO:0000259" key="3">
    <source>
        <dbReference type="PROSITE" id="PS51737"/>
    </source>
</evidence>
<gene>
    <name evidence="4" type="ORF">Q664_10940</name>
</gene>
<dbReference type="InterPro" id="IPR038109">
    <property type="entry name" value="DNA_bind_recomb_sf"/>
</dbReference>
<dbReference type="Pfam" id="PF07508">
    <property type="entry name" value="Recombinase"/>
    <property type="match status" value="1"/>
</dbReference>
<evidence type="ECO:0000313" key="4">
    <source>
        <dbReference type="EMBL" id="KFA93150.1"/>
    </source>
</evidence>
<dbReference type="GO" id="GO:0000150">
    <property type="term" value="F:DNA strand exchange activity"/>
    <property type="evidence" value="ECO:0007669"/>
    <property type="project" value="InterPro"/>
</dbReference>
<dbReference type="GO" id="GO:0003677">
    <property type="term" value="F:DNA binding"/>
    <property type="evidence" value="ECO:0007669"/>
    <property type="project" value="InterPro"/>
</dbReference>
<organism evidence="4 5">
    <name type="scientific">Archangium violaceum Cb vi76</name>
    <dbReference type="NCBI Taxonomy" id="1406225"/>
    <lineage>
        <taxon>Bacteria</taxon>
        <taxon>Pseudomonadati</taxon>
        <taxon>Myxococcota</taxon>
        <taxon>Myxococcia</taxon>
        <taxon>Myxococcales</taxon>
        <taxon>Cystobacterineae</taxon>
        <taxon>Archangiaceae</taxon>
        <taxon>Archangium</taxon>
    </lineage>
</organism>
<dbReference type="PROSITE" id="PS51737">
    <property type="entry name" value="RECOMBINASE_DNA_BIND"/>
    <property type="match status" value="1"/>
</dbReference>
<feature type="coiled-coil region" evidence="1">
    <location>
        <begin position="446"/>
        <end position="480"/>
    </location>
</feature>
<evidence type="ECO:0000259" key="2">
    <source>
        <dbReference type="PROSITE" id="PS51736"/>
    </source>
</evidence>
<dbReference type="PROSITE" id="PS51736">
    <property type="entry name" value="RECOMBINASES_3"/>
    <property type="match status" value="1"/>
</dbReference>
<dbReference type="Gene3D" id="3.40.50.1390">
    <property type="entry name" value="Resolvase, N-terminal catalytic domain"/>
    <property type="match status" value="1"/>
</dbReference>
<dbReference type="SMART" id="SM00857">
    <property type="entry name" value="Resolvase"/>
    <property type="match status" value="1"/>
</dbReference>
<feature type="domain" description="Resolvase/invertase-type recombinase catalytic" evidence="2">
    <location>
        <begin position="13"/>
        <end position="164"/>
    </location>
</feature>
<dbReference type="Gene3D" id="3.90.1750.20">
    <property type="entry name" value="Putative Large Serine Recombinase, Chain B, Domain 2"/>
    <property type="match status" value="1"/>
</dbReference>
<proteinExistence type="predicted"/>
<evidence type="ECO:0000313" key="5">
    <source>
        <dbReference type="Proteomes" id="UP000028547"/>
    </source>
</evidence>
<evidence type="ECO:0000256" key="1">
    <source>
        <dbReference type="SAM" id="Coils"/>
    </source>
</evidence>
<dbReference type="InterPro" id="IPR006119">
    <property type="entry name" value="Resolv_N"/>
</dbReference>
<feature type="domain" description="Recombinase" evidence="3">
    <location>
        <begin position="171"/>
        <end position="314"/>
    </location>
</feature>
<dbReference type="AlphaFoldDB" id="A0A084SXG5"/>
<accession>A0A084SXG5</accession>
<dbReference type="SUPFAM" id="SSF53041">
    <property type="entry name" value="Resolvase-like"/>
    <property type="match status" value="1"/>
</dbReference>
<dbReference type="Pfam" id="PF13408">
    <property type="entry name" value="Zn_ribbon_recom"/>
    <property type="match status" value="1"/>
</dbReference>
<dbReference type="InterPro" id="IPR050639">
    <property type="entry name" value="SSR_resolvase"/>
</dbReference>
<protein>
    <submittedName>
        <fullName evidence="4">Recombinase</fullName>
    </submittedName>
</protein>
<dbReference type="PANTHER" id="PTHR30461">
    <property type="entry name" value="DNA-INVERTASE FROM LAMBDOID PROPHAGE"/>
    <property type="match status" value="1"/>
</dbReference>
<dbReference type="Proteomes" id="UP000028547">
    <property type="component" value="Unassembled WGS sequence"/>
</dbReference>
<keyword evidence="1" id="KW-0175">Coiled coil</keyword>
<dbReference type="InterPro" id="IPR036162">
    <property type="entry name" value="Resolvase-like_N_sf"/>
</dbReference>
<dbReference type="EMBL" id="JPMI01000066">
    <property type="protein sequence ID" value="KFA93150.1"/>
    <property type="molecule type" value="Genomic_DNA"/>
</dbReference>
<dbReference type="RefSeq" id="WP_043393133.1">
    <property type="nucleotide sequence ID" value="NZ_JPMI01000066.1"/>
</dbReference>
<comment type="caution">
    <text evidence="4">The sequence shown here is derived from an EMBL/GenBank/DDBJ whole genome shotgun (WGS) entry which is preliminary data.</text>
</comment>
<dbReference type="CDD" id="cd00338">
    <property type="entry name" value="Ser_Recombinase"/>
    <property type="match status" value="1"/>
</dbReference>
<sequence>MSDKIQATHLERRAVVYLRQSTLKQVHEHRESTARQYALRQRAQELGWPAERIDVLDEDLGQSGAGTAWRSGFQRLAEDVAHGRVGVIFALEVSRLARSSADWQHLLDLCALADVLIADEQAVYTPRDYNDRLLLGLKGTMSEAEQYWMRLRLQGGKLSKARRGELFLVPPVGYQWDEATHRLRLDPDEQVQRAVRLVFERFRLDSSAYAVVRYFAHHGLKLPTHQLRGRQLHWEPPRHKGVLDMLHNPLYAGAYVYGRKEVRMALVQGELKQRHTTFLPRQDWKVCLRDHHPAYISWEEFMANQERLQGNRTKHLPHQHGAAREGAALLQGLVLCGRCGHRMSISYRGTQHHPYYECRSASVLVEGKQLCWMVAARGIDEAVARLFLEAVQPPEVELGLAVAREVERQAEQLHQQWKLRLERTRYEAQLAERRYKAVDPDNRVVARTLETEWNDKLRELQELESEYQQVLRRQKLELTEEDRTRILALAKDLPRVWNAPSTTNAERKNLLRILVQKVALSPTEEPKGMTRVQVVWVTGAVSDFTVPRRTGFHTRKNPPEAIELINRLFKQKKTDAQIVAELNQRGLHSGANIPWNTRTVARVRSRQGLRHLPMSVGTGQQPARRADGLYSVRGVAGRFNVSEAIVRYWMKRGWLEPVEGGGRGHVCWFKLDRKTLKRLNAAKARGLGAIGSMDSQTHSHHGVHYA</sequence>
<reference evidence="4 5" key="1">
    <citation type="submission" date="2014-07" db="EMBL/GenBank/DDBJ databases">
        <title>Draft Genome Sequence of Gephyronic Acid Producer, Cystobacter violaceus Strain Cb vi76.</title>
        <authorList>
            <person name="Stevens D.C."/>
            <person name="Young J."/>
            <person name="Carmichael R."/>
            <person name="Tan J."/>
            <person name="Taylor R.E."/>
        </authorList>
    </citation>
    <scope>NUCLEOTIDE SEQUENCE [LARGE SCALE GENOMIC DNA]</scope>
    <source>
        <strain evidence="4 5">Cb vi76</strain>
    </source>
</reference>
<dbReference type="InterPro" id="IPR011109">
    <property type="entry name" value="DNA_bind_recombinase_dom"/>
</dbReference>
<dbReference type="InterPro" id="IPR025827">
    <property type="entry name" value="Zn_ribbon_recom_dom"/>
</dbReference>